<protein>
    <submittedName>
        <fullName evidence="1">Uncharacterized protein</fullName>
    </submittedName>
</protein>
<dbReference type="Proteomes" id="UP000094526">
    <property type="component" value="Unassembled WGS sequence"/>
</dbReference>
<accession>A0A1C1CN53</accession>
<dbReference type="EMBL" id="LGRB01000010">
    <property type="protein sequence ID" value="OCT49882.1"/>
    <property type="molecule type" value="Genomic_DNA"/>
</dbReference>
<evidence type="ECO:0000313" key="1">
    <source>
        <dbReference type="EMBL" id="OCT49882.1"/>
    </source>
</evidence>
<keyword evidence="2" id="KW-1185">Reference proteome</keyword>
<gene>
    <name evidence="1" type="ORF">CLCR_07721</name>
</gene>
<evidence type="ECO:0000313" key="2">
    <source>
        <dbReference type="Proteomes" id="UP000094526"/>
    </source>
</evidence>
<reference evidence="2" key="1">
    <citation type="submission" date="2015-07" db="EMBL/GenBank/DDBJ databases">
        <authorList>
            <person name="Teixeira M.M."/>
            <person name="Souza R.C."/>
            <person name="Almeida L.G."/>
            <person name="Vicente V.A."/>
            <person name="de Hoog S."/>
            <person name="Bocca A.L."/>
            <person name="de Almeida S.R."/>
            <person name="Vasconcelos A.T."/>
            <person name="Felipe M.S."/>
        </authorList>
    </citation>
    <scope>NUCLEOTIDE SEQUENCE [LARGE SCALE GENOMIC DNA]</scope>
    <source>
        <strain evidence="2">KSF</strain>
    </source>
</reference>
<comment type="caution">
    <text evidence="1">The sequence shown here is derived from an EMBL/GenBank/DDBJ whole genome shotgun (WGS) entry which is preliminary data.</text>
</comment>
<dbReference type="AlphaFoldDB" id="A0A1C1CN53"/>
<organism evidence="1 2">
    <name type="scientific">Cladophialophora carrionii</name>
    <dbReference type="NCBI Taxonomy" id="86049"/>
    <lineage>
        <taxon>Eukaryota</taxon>
        <taxon>Fungi</taxon>
        <taxon>Dikarya</taxon>
        <taxon>Ascomycota</taxon>
        <taxon>Pezizomycotina</taxon>
        <taxon>Eurotiomycetes</taxon>
        <taxon>Chaetothyriomycetidae</taxon>
        <taxon>Chaetothyriales</taxon>
        <taxon>Herpotrichiellaceae</taxon>
        <taxon>Cladophialophora</taxon>
    </lineage>
</organism>
<sequence>MPSLAVGWVWKRPEDEGPEGDCFPNGFSYASKPLCTRHRVDCNVPLLMVPSPVAAAAAPLARLASLGCILLQDKVAMDIRGDAGGGYSDGGEFSPWKDIARKEYVAYLSKGRSAMLAIRPPYV</sequence>
<proteinExistence type="predicted"/>
<name>A0A1C1CN53_9EURO</name>
<dbReference type="VEuPathDB" id="FungiDB:CLCR_07721"/>